<evidence type="ECO:0000313" key="4">
    <source>
        <dbReference type="Proteomes" id="UP000639772"/>
    </source>
</evidence>
<dbReference type="AlphaFoldDB" id="A0A835QLC0"/>
<evidence type="ECO:0000313" key="1">
    <source>
        <dbReference type="EMBL" id="KAG0469447.1"/>
    </source>
</evidence>
<dbReference type="OrthoDB" id="5351233at2759"/>
<protein>
    <submittedName>
        <fullName evidence="2">Uncharacterized protein</fullName>
    </submittedName>
</protein>
<name>A0A835QLC0_VANPL</name>
<proteinExistence type="predicted"/>
<evidence type="ECO:0000313" key="3">
    <source>
        <dbReference type="Proteomes" id="UP000636800"/>
    </source>
</evidence>
<gene>
    <name evidence="2" type="ORF">HPP92_015533</name>
    <name evidence="1" type="ORF">HPP92_016147</name>
</gene>
<keyword evidence="3" id="KW-1185">Reference proteome</keyword>
<accession>A0A835QLC0</accession>
<dbReference type="Proteomes" id="UP000639772">
    <property type="component" value="Unassembled WGS sequence"/>
</dbReference>
<dbReference type="Proteomes" id="UP000636800">
    <property type="component" value="Unassembled WGS sequence"/>
</dbReference>
<evidence type="ECO:0000313" key="2">
    <source>
        <dbReference type="EMBL" id="KAG0470987.1"/>
    </source>
</evidence>
<dbReference type="EMBL" id="JADCNM010000008">
    <property type="protein sequence ID" value="KAG0470987.1"/>
    <property type="molecule type" value="Genomic_DNA"/>
</dbReference>
<sequence>MLQVASRASTSNKSGLMRSICWGIYINDLLRLHFVLTVILGKWILCNNSARFLWKSIQIGSKRKQAEVVAAWKIGQCLWNRDFAGFIVPSVHFEWSQEALDLCPFKIKQFHGGKGLRWVKMKEDSEKMPFNVVGGWILCWNAGGGEAKGDLRAELDSANCSGLLNTNTLKPKKDGPDHNNGGYSILLPQQSIMKRIEMNYDPSGKTLAKEDPEL</sequence>
<organism evidence="2 4">
    <name type="scientific">Vanilla planifolia</name>
    <name type="common">Vanilla</name>
    <dbReference type="NCBI Taxonomy" id="51239"/>
    <lineage>
        <taxon>Eukaryota</taxon>
        <taxon>Viridiplantae</taxon>
        <taxon>Streptophyta</taxon>
        <taxon>Embryophyta</taxon>
        <taxon>Tracheophyta</taxon>
        <taxon>Spermatophyta</taxon>
        <taxon>Magnoliopsida</taxon>
        <taxon>Liliopsida</taxon>
        <taxon>Asparagales</taxon>
        <taxon>Orchidaceae</taxon>
        <taxon>Vanilloideae</taxon>
        <taxon>Vanilleae</taxon>
        <taxon>Vanilla</taxon>
    </lineage>
</organism>
<comment type="caution">
    <text evidence="2">The sequence shown here is derived from an EMBL/GenBank/DDBJ whole genome shotgun (WGS) entry which is preliminary data.</text>
</comment>
<dbReference type="EMBL" id="JADCNL010000008">
    <property type="protein sequence ID" value="KAG0469447.1"/>
    <property type="molecule type" value="Genomic_DNA"/>
</dbReference>
<reference evidence="3 4" key="1">
    <citation type="journal article" date="2020" name="Nat. Food">
        <title>A phased Vanilla planifolia genome enables genetic improvement of flavour and production.</title>
        <authorList>
            <person name="Hasing T."/>
            <person name="Tang H."/>
            <person name="Brym M."/>
            <person name="Khazi F."/>
            <person name="Huang T."/>
            <person name="Chambers A.H."/>
        </authorList>
    </citation>
    <scope>NUCLEOTIDE SEQUENCE [LARGE SCALE GENOMIC DNA]</scope>
    <source>
        <tissue evidence="2">Leaf</tissue>
    </source>
</reference>